<dbReference type="Gene3D" id="1.10.150.690">
    <property type="entry name" value="DUF2063"/>
    <property type="match status" value="1"/>
</dbReference>
<dbReference type="Gene3D" id="3.90.930.50">
    <property type="match status" value="1"/>
</dbReference>
<feature type="region of interest" description="Disordered" evidence="1">
    <location>
        <begin position="589"/>
        <end position="609"/>
    </location>
</feature>
<dbReference type="InterPro" id="IPR007801">
    <property type="entry name" value="MbnB/TglH/ChrH"/>
</dbReference>
<dbReference type="InterPro" id="IPR018640">
    <property type="entry name" value="DUF2063"/>
</dbReference>
<dbReference type="Pfam" id="PF22106">
    <property type="entry name" value="NGO1945_C"/>
    <property type="match status" value="1"/>
</dbReference>
<dbReference type="eggNOG" id="COG3220">
    <property type="taxonomic scope" value="Bacteria"/>
</dbReference>
<dbReference type="Proteomes" id="UP000019678">
    <property type="component" value="Unassembled WGS sequence"/>
</dbReference>
<dbReference type="InterPro" id="IPR044922">
    <property type="entry name" value="DUF2063_N_sf"/>
</dbReference>
<reference evidence="4 5" key="1">
    <citation type="submission" date="2013-05" db="EMBL/GenBank/DDBJ databases">
        <title>Genome assembly of Chondromyces apiculatus DSM 436.</title>
        <authorList>
            <person name="Sharma G."/>
            <person name="Khatri I."/>
            <person name="Kaur C."/>
            <person name="Mayilraj S."/>
            <person name="Subramanian S."/>
        </authorList>
    </citation>
    <scope>NUCLEOTIDE SEQUENCE [LARGE SCALE GENOMIC DNA]</scope>
    <source>
        <strain evidence="4 5">DSM 436</strain>
    </source>
</reference>
<dbReference type="Gene3D" id="3.20.20.150">
    <property type="entry name" value="Divalent-metal-dependent TIM barrel enzymes"/>
    <property type="match status" value="1"/>
</dbReference>
<dbReference type="Pfam" id="PF09836">
    <property type="entry name" value="DUF2063"/>
    <property type="match status" value="1"/>
</dbReference>
<evidence type="ECO:0000256" key="1">
    <source>
        <dbReference type="SAM" id="MobiDB-lite"/>
    </source>
</evidence>
<dbReference type="Pfam" id="PF05114">
    <property type="entry name" value="MbnB_TglH_ChrH"/>
    <property type="match status" value="1"/>
</dbReference>
<keyword evidence="5" id="KW-1185">Reference proteome</keyword>
<gene>
    <name evidence="4" type="ORF">CAP_8541</name>
</gene>
<evidence type="ECO:0000313" key="4">
    <source>
        <dbReference type="EMBL" id="EYF01200.1"/>
    </source>
</evidence>
<dbReference type="SUPFAM" id="SSF51658">
    <property type="entry name" value="Xylose isomerase-like"/>
    <property type="match status" value="1"/>
</dbReference>
<accession>A0A017SX59</accession>
<evidence type="ECO:0000259" key="3">
    <source>
        <dbReference type="Pfam" id="PF22106"/>
    </source>
</evidence>
<dbReference type="EMBL" id="ASRX01000086">
    <property type="protein sequence ID" value="EYF01200.1"/>
    <property type="molecule type" value="Genomic_DNA"/>
</dbReference>
<dbReference type="AlphaFoldDB" id="A0A017SX59"/>
<feature type="domain" description="NGO1945-like C-terminal" evidence="3">
    <location>
        <begin position="491"/>
        <end position="582"/>
    </location>
</feature>
<evidence type="ECO:0000313" key="5">
    <source>
        <dbReference type="Proteomes" id="UP000019678"/>
    </source>
</evidence>
<dbReference type="STRING" id="1192034.CAP_8541"/>
<comment type="caution">
    <text evidence="4">The sequence shown here is derived from an EMBL/GenBank/DDBJ whole genome shotgun (WGS) entry which is preliminary data.</text>
</comment>
<feature type="compositionally biased region" description="Basic and acidic residues" evidence="1">
    <location>
        <begin position="596"/>
        <end position="609"/>
    </location>
</feature>
<proteinExistence type="predicted"/>
<dbReference type="InterPro" id="IPR036237">
    <property type="entry name" value="Xyl_isomerase-like_sf"/>
</dbReference>
<name>A0A017SX59_9BACT</name>
<dbReference type="InterPro" id="IPR054098">
    <property type="entry name" value="NGO1945-like_C"/>
</dbReference>
<dbReference type="NCBIfam" id="NF003818">
    <property type="entry name" value="PRK05409.1"/>
    <property type="match status" value="1"/>
</dbReference>
<dbReference type="eggNOG" id="COG3219">
    <property type="taxonomic scope" value="Bacteria"/>
</dbReference>
<protein>
    <submittedName>
        <fullName evidence="4">Uncharacterized protein</fullName>
    </submittedName>
</protein>
<sequence length="609" mass="65354">MTASEGRTATPTGVGLGLRWEILDALLEGLAEGSPPPLPFLEICPENYMRRGGFIPAALARVRAHYPVLSHGIALSLGGLDAFDPVFLRELQRLLQEVGAPYHSDHLCFSGVEGRTLHDLLPLPLTSAAAAHAAARIREAQDRLGLRVAVENITYYLVPGRAPLDEADFLVEVLERADCGLLLDVNNVYVNAQNHGYDPGAFLDRMPPERVVAMHVAGHGRRGEMLIDTHGAPVIDPVLQLLTRAVARTGPVPVVLERDHAVPPLDALLREMVQVDEAYRLGLAAGPGGPGAPDAVSPSPPERPRTTGARRLPEITTLASDAEGIAILRALQRTVGAARADEITADPRAFFAREGVSGADLDALAALPPERLLVYRDLVRARLTGAIRIEIPRTAARLGAAFDRYVSAFLDEELPRSPYVRDVAFELVRWAAPRWAADRDVPDYLGDLARHELIGFATRAAAGAPREGRPRRDAAEEELSLDRGVRFHEAVTLVRYEHAVHQLLSDEDAQDVPARTPTALLVYRDEEHDARYLELSPLAAGILERLLAGATLRGAVLAACAAGGHALDGAVLEGTAALLADLGERGALLGSSAPPDEERGEGGHARVHG</sequence>
<evidence type="ECO:0000259" key="2">
    <source>
        <dbReference type="Pfam" id="PF09836"/>
    </source>
</evidence>
<feature type="region of interest" description="Disordered" evidence="1">
    <location>
        <begin position="284"/>
        <end position="309"/>
    </location>
</feature>
<feature type="domain" description="Putative DNA-binding" evidence="2">
    <location>
        <begin position="365"/>
        <end position="430"/>
    </location>
</feature>
<dbReference type="PANTHER" id="PTHR42194:SF1">
    <property type="entry name" value="UPF0276 PROTEIN HI_1600"/>
    <property type="match status" value="1"/>
</dbReference>
<dbReference type="PANTHER" id="PTHR42194">
    <property type="entry name" value="UPF0276 PROTEIN HI_1600"/>
    <property type="match status" value="1"/>
</dbReference>
<organism evidence="4 5">
    <name type="scientific">Chondromyces apiculatus DSM 436</name>
    <dbReference type="NCBI Taxonomy" id="1192034"/>
    <lineage>
        <taxon>Bacteria</taxon>
        <taxon>Pseudomonadati</taxon>
        <taxon>Myxococcota</taxon>
        <taxon>Polyangia</taxon>
        <taxon>Polyangiales</taxon>
        <taxon>Polyangiaceae</taxon>
        <taxon>Chondromyces</taxon>
    </lineage>
</organism>